<sequence>MGCSTSKLDNEESVQLCKDRTRFIKQAVEQRSRFASGHIAYIQSIRRVSDALHNYVKGDEPRDFFLDSDTIPPFTPPLKKTSQRFISVSTNSFSASSIKSETNSSFKVNYLRSGGNSSVSVEERLQSPETVRIQSYSPMHHYGMDGFFATQSSPMNSSFFYSSPNNRTNFPPSPQTSQWDFFWNPFTSLDTYGYPNRSSLEQTVMDEEIRGQKQECEEQGIPNLEEEEKEEDKKEKMIEERAKIDLNSTEEAVTIEDHAETESGTDAKQEVKGLQAHGTESIKVSETKNDVELELKNQAVADTEAKEETPGFTVYINRRKTSIAEVIKDLEAQFMVVCNSANEVSKMLEAGNAQYSSTPNELTAMRILNPVSLFHSGSSRSSPSRFFHNSSSSRDEGYDISEDSCMFSGSHQSTLDKLHAWEKKLYEEVRSGERVRIVYEKKLMQLRKLQNVEAQDTCAVDKTKAGIGDLHTQMKVSIHSVESISKRIVTLRDEELQPQLLKLIQGLARMWKVMAECHRSQKHTIDEAKLLLASTPPKLADENWRLTRSATTLETELQNWRTCFESWIVSQRSYLHALTAWLLRCIQTDPETSRLSISSRDPPIFGICIQWSRLLDATHEIPVIEGLEFFTDRVNSLNTQLLKEDSHQIPSGSKRVRVGISPEYLKVAEVGKREDEMIMIMAEKTKEVAVKVLCAGMSVTMSSLMEFAITSAEGYADLVKQWENTKLVHGKEGSTGV</sequence>
<dbReference type="Pfam" id="PF04782">
    <property type="entry name" value="DUF632"/>
    <property type="match status" value="1"/>
</dbReference>
<feature type="region of interest" description="Disordered" evidence="1">
    <location>
        <begin position="214"/>
        <end position="234"/>
    </location>
</feature>
<dbReference type="InterPro" id="IPR006867">
    <property type="entry name" value="DUF632"/>
</dbReference>
<evidence type="ECO:0000313" key="4">
    <source>
        <dbReference type="EMBL" id="KAF8392797.1"/>
    </source>
</evidence>
<accession>A0A834YW33</accession>
<dbReference type="EMBL" id="JABCRI010000015">
    <property type="protein sequence ID" value="KAF8392797.1"/>
    <property type="molecule type" value="Genomic_DNA"/>
</dbReference>
<dbReference type="PANTHER" id="PTHR21450:SF3">
    <property type="entry name" value="DUF630 FAMILY PROTEIN (DUF630 AND DUF632)"/>
    <property type="match status" value="1"/>
</dbReference>
<feature type="domain" description="DUF630" evidence="3">
    <location>
        <begin position="1"/>
        <end position="59"/>
    </location>
</feature>
<proteinExistence type="predicted"/>
<dbReference type="Proteomes" id="UP000655225">
    <property type="component" value="Unassembled WGS sequence"/>
</dbReference>
<gene>
    <name evidence="4" type="ORF">HHK36_021034</name>
</gene>
<evidence type="ECO:0000256" key="1">
    <source>
        <dbReference type="SAM" id="MobiDB-lite"/>
    </source>
</evidence>
<dbReference type="AlphaFoldDB" id="A0A834YW33"/>
<evidence type="ECO:0000259" key="2">
    <source>
        <dbReference type="Pfam" id="PF04782"/>
    </source>
</evidence>
<dbReference type="OrthoDB" id="663995at2759"/>
<protein>
    <recommendedName>
        <fullName evidence="6">DUF632 domain-containing protein</fullName>
    </recommendedName>
</protein>
<name>A0A834YW33_TETSI</name>
<dbReference type="PANTHER" id="PTHR21450">
    <property type="entry name" value="PROTEIN ALTERED PHOSPHATE STARVATION RESPONSE 1"/>
    <property type="match status" value="1"/>
</dbReference>
<keyword evidence="5" id="KW-1185">Reference proteome</keyword>
<evidence type="ECO:0008006" key="6">
    <source>
        <dbReference type="Google" id="ProtNLM"/>
    </source>
</evidence>
<organism evidence="4 5">
    <name type="scientific">Tetracentron sinense</name>
    <name type="common">Spur-leaf</name>
    <dbReference type="NCBI Taxonomy" id="13715"/>
    <lineage>
        <taxon>Eukaryota</taxon>
        <taxon>Viridiplantae</taxon>
        <taxon>Streptophyta</taxon>
        <taxon>Embryophyta</taxon>
        <taxon>Tracheophyta</taxon>
        <taxon>Spermatophyta</taxon>
        <taxon>Magnoliopsida</taxon>
        <taxon>Trochodendrales</taxon>
        <taxon>Trochodendraceae</taxon>
        <taxon>Tetracentron</taxon>
    </lineage>
</organism>
<dbReference type="OMA" id="ATEHVAY"/>
<feature type="compositionally biased region" description="Low complexity" evidence="1">
    <location>
        <begin position="377"/>
        <end position="392"/>
    </location>
</feature>
<evidence type="ECO:0000313" key="5">
    <source>
        <dbReference type="Proteomes" id="UP000655225"/>
    </source>
</evidence>
<dbReference type="InterPro" id="IPR006868">
    <property type="entry name" value="DUF630"/>
</dbReference>
<feature type="region of interest" description="Disordered" evidence="1">
    <location>
        <begin position="377"/>
        <end position="396"/>
    </location>
</feature>
<comment type="caution">
    <text evidence="4">The sequence shown here is derived from an EMBL/GenBank/DDBJ whole genome shotgun (WGS) entry which is preliminary data.</text>
</comment>
<dbReference type="Pfam" id="PF04783">
    <property type="entry name" value="DUF630"/>
    <property type="match status" value="1"/>
</dbReference>
<feature type="domain" description="DUF632" evidence="2">
    <location>
        <begin position="324"/>
        <end position="635"/>
    </location>
</feature>
<evidence type="ECO:0000259" key="3">
    <source>
        <dbReference type="Pfam" id="PF04783"/>
    </source>
</evidence>
<reference evidence="4 5" key="1">
    <citation type="submission" date="2020-04" db="EMBL/GenBank/DDBJ databases">
        <title>Plant Genome Project.</title>
        <authorList>
            <person name="Zhang R.-G."/>
        </authorList>
    </citation>
    <scope>NUCLEOTIDE SEQUENCE [LARGE SCALE GENOMIC DNA]</scope>
    <source>
        <strain evidence="4">YNK0</strain>
        <tissue evidence="4">Leaf</tissue>
    </source>
</reference>